<dbReference type="Pfam" id="PF01145">
    <property type="entry name" value="Band_7"/>
    <property type="match status" value="1"/>
</dbReference>
<name>X0XIF2_9ZZZZ</name>
<evidence type="ECO:0000313" key="2">
    <source>
        <dbReference type="EMBL" id="GAG24741.1"/>
    </source>
</evidence>
<comment type="caution">
    <text evidence="2">The sequence shown here is derived from an EMBL/GenBank/DDBJ whole genome shotgun (WGS) entry which is preliminary data.</text>
</comment>
<dbReference type="PRINTS" id="PR00679">
    <property type="entry name" value="PROHIBITIN"/>
</dbReference>
<reference evidence="2" key="1">
    <citation type="journal article" date="2014" name="Front. Microbiol.">
        <title>High frequency of phylogenetically diverse reductive dehalogenase-homologous genes in deep subseafloor sedimentary metagenomes.</title>
        <authorList>
            <person name="Kawai M."/>
            <person name="Futagami T."/>
            <person name="Toyoda A."/>
            <person name="Takaki Y."/>
            <person name="Nishi S."/>
            <person name="Hori S."/>
            <person name="Arai W."/>
            <person name="Tsubouchi T."/>
            <person name="Morono Y."/>
            <person name="Uchiyama I."/>
            <person name="Ito T."/>
            <person name="Fujiyama A."/>
            <person name="Inagaki F."/>
            <person name="Takami H."/>
        </authorList>
    </citation>
    <scope>NUCLEOTIDE SEQUENCE</scope>
    <source>
        <strain evidence="2">Expedition CK06-06</strain>
    </source>
</reference>
<dbReference type="CDD" id="cd03401">
    <property type="entry name" value="SPFH_prohibitin"/>
    <property type="match status" value="1"/>
</dbReference>
<evidence type="ECO:0000259" key="1">
    <source>
        <dbReference type="Pfam" id="PF01145"/>
    </source>
</evidence>
<dbReference type="GO" id="GO:0016020">
    <property type="term" value="C:membrane"/>
    <property type="evidence" value="ECO:0007669"/>
    <property type="project" value="InterPro"/>
</dbReference>
<proteinExistence type="predicted"/>
<gene>
    <name evidence="2" type="ORF">S01H1_59081</name>
</gene>
<feature type="non-terminal residue" evidence="2">
    <location>
        <position position="130"/>
    </location>
</feature>
<sequence>MTFGKVEDKVLQEGLNYKVPFSQTVVLMNVQIQKAESTEATVTRDLQEVATTVAVNFRLNPSKVNEIYKDLREDYVARVIKPNIEESLKAVTADFRAEELVTKRAEVKATFDDILVERLNVFNIDVISVS</sequence>
<dbReference type="SUPFAM" id="SSF117892">
    <property type="entry name" value="Band 7/SPFH domain"/>
    <property type="match status" value="1"/>
</dbReference>
<accession>X0XIF2</accession>
<feature type="domain" description="Band 7" evidence="1">
    <location>
        <begin position="2"/>
        <end position="129"/>
    </location>
</feature>
<protein>
    <recommendedName>
        <fullName evidence="1">Band 7 domain-containing protein</fullName>
    </recommendedName>
</protein>
<dbReference type="InterPro" id="IPR000163">
    <property type="entry name" value="Prohibitin"/>
</dbReference>
<dbReference type="InterPro" id="IPR001107">
    <property type="entry name" value="Band_7"/>
</dbReference>
<dbReference type="Gene3D" id="3.30.479.30">
    <property type="entry name" value="Band 7 domain"/>
    <property type="match status" value="1"/>
</dbReference>
<organism evidence="2">
    <name type="scientific">marine sediment metagenome</name>
    <dbReference type="NCBI Taxonomy" id="412755"/>
    <lineage>
        <taxon>unclassified sequences</taxon>
        <taxon>metagenomes</taxon>
        <taxon>ecological metagenomes</taxon>
    </lineage>
</organism>
<dbReference type="InterPro" id="IPR036013">
    <property type="entry name" value="Band_7/SPFH_dom_sf"/>
</dbReference>
<dbReference type="PANTHER" id="PTHR23222">
    <property type="entry name" value="PROHIBITIN"/>
    <property type="match status" value="1"/>
</dbReference>
<dbReference type="PANTHER" id="PTHR23222:SF0">
    <property type="entry name" value="PROHIBITIN 1"/>
    <property type="match status" value="1"/>
</dbReference>
<dbReference type="AlphaFoldDB" id="X0XIF2"/>
<dbReference type="EMBL" id="BARS01038624">
    <property type="protein sequence ID" value="GAG24741.1"/>
    <property type="molecule type" value="Genomic_DNA"/>
</dbReference>